<dbReference type="PANTHER" id="PTHR43214">
    <property type="entry name" value="TWO-COMPONENT RESPONSE REGULATOR"/>
    <property type="match status" value="1"/>
</dbReference>
<dbReference type="Proteomes" id="UP000541969">
    <property type="component" value="Unassembled WGS sequence"/>
</dbReference>
<gene>
    <name evidence="6" type="ORF">GGQ55_005215</name>
</gene>
<dbReference type="CDD" id="cd06170">
    <property type="entry name" value="LuxR_C_like"/>
    <property type="match status" value="1"/>
</dbReference>
<sequence>MIRVVLADDHPVFAEGLRTVLEAETDVRVVAVAGTGRAAVEAATAEVPEVAVLDIAMPDGDGLWATARLREAGLPTRVLVLTMSDDAESVFAALRAGAAGYTVKGAGPDEVVAAVRAVARGEVLFGQGVAERMLRHFTRAATTGPFPQLTEREHEVLDLLARGLDNPAVARRLALSGKTVRNHVSNIISKLQVVDRTAAIIRARDAGLGGVPGRS</sequence>
<dbReference type="RefSeq" id="WP_179721943.1">
    <property type="nucleotide sequence ID" value="NZ_JACBZT010000001.1"/>
</dbReference>
<protein>
    <submittedName>
        <fullName evidence="6">DNA-binding NarL/FixJ family response regulator</fullName>
    </submittedName>
</protein>
<dbReference type="Pfam" id="PF00072">
    <property type="entry name" value="Response_reg"/>
    <property type="match status" value="1"/>
</dbReference>
<dbReference type="InterPro" id="IPR001789">
    <property type="entry name" value="Sig_transdc_resp-reg_receiver"/>
</dbReference>
<dbReference type="Pfam" id="PF00196">
    <property type="entry name" value="GerE"/>
    <property type="match status" value="1"/>
</dbReference>
<dbReference type="InterPro" id="IPR000792">
    <property type="entry name" value="Tscrpt_reg_LuxR_C"/>
</dbReference>
<reference evidence="6 7" key="1">
    <citation type="submission" date="2020-07" db="EMBL/GenBank/DDBJ databases">
        <title>Sequencing the genomes of 1000 actinobacteria strains.</title>
        <authorList>
            <person name="Klenk H.-P."/>
        </authorList>
    </citation>
    <scope>NUCLEOTIDE SEQUENCE [LARGE SCALE GENOMIC DNA]</scope>
    <source>
        <strain evidence="6 7">DSM 104001</strain>
    </source>
</reference>
<evidence type="ECO:0000259" key="5">
    <source>
        <dbReference type="PROSITE" id="PS50110"/>
    </source>
</evidence>
<comment type="caution">
    <text evidence="6">The sequence shown here is derived from an EMBL/GenBank/DDBJ whole genome shotgun (WGS) entry which is preliminary data.</text>
</comment>
<dbReference type="InterPro" id="IPR011006">
    <property type="entry name" value="CheY-like_superfamily"/>
</dbReference>
<keyword evidence="7" id="KW-1185">Reference proteome</keyword>
<feature type="domain" description="HTH luxR-type" evidence="4">
    <location>
        <begin position="142"/>
        <end position="207"/>
    </location>
</feature>
<dbReference type="CDD" id="cd17535">
    <property type="entry name" value="REC_NarL-like"/>
    <property type="match status" value="1"/>
</dbReference>
<dbReference type="PROSITE" id="PS00622">
    <property type="entry name" value="HTH_LUXR_1"/>
    <property type="match status" value="1"/>
</dbReference>
<evidence type="ECO:0000313" key="6">
    <source>
        <dbReference type="EMBL" id="NYJ08937.1"/>
    </source>
</evidence>
<feature type="domain" description="Response regulatory" evidence="5">
    <location>
        <begin position="3"/>
        <end position="119"/>
    </location>
</feature>
<keyword evidence="1 3" id="KW-0597">Phosphoprotein</keyword>
<evidence type="ECO:0000256" key="1">
    <source>
        <dbReference type="ARBA" id="ARBA00022553"/>
    </source>
</evidence>
<dbReference type="InterPro" id="IPR058245">
    <property type="entry name" value="NreC/VraR/RcsB-like_REC"/>
</dbReference>
<evidence type="ECO:0000256" key="2">
    <source>
        <dbReference type="ARBA" id="ARBA00023125"/>
    </source>
</evidence>
<accession>A0A853CN07</accession>
<evidence type="ECO:0000313" key="7">
    <source>
        <dbReference type="Proteomes" id="UP000541969"/>
    </source>
</evidence>
<dbReference type="SUPFAM" id="SSF46894">
    <property type="entry name" value="C-terminal effector domain of the bipartite response regulators"/>
    <property type="match status" value="1"/>
</dbReference>
<dbReference type="PRINTS" id="PR00038">
    <property type="entry name" value="HTHLUXR"/>
</dbReference>
<dbReference type="InterPro" id="IPR039420">
    <property type="entry name" value="WalR-like"/>
</dbReference>
<dbReference type="EMBL" id="JACBZT010000001">
    <property type="protein sequence ID" value="NYJ08937.1"/>
    <property type="molecule type" value="Genomic_DNA"/>
</dbReference>
<keyword evidence="2 6" id="KW-0238">DNA-binding</keyword>
<feature type="modified residue" description="4-aspartylphosphate" evidence="3">
    <location>
        <position position="54"/>
    </location>
</feature>
<dbReference type="InterPro" id="IPR016032">
    <property type="entry name" value="Sig_transdc_resp-reg_C-effctor"/>
</dbReference>
<dbReference type="Gene3D" id="3.40.50.2300">
    <property type="match status" value="1"/>
</dbReference>
<dbReference type="PROSITE" id="PS50043">
    <property type="entry name" value="HTH_LUXR_2"/>
    <property type="match status" value="1"/>
</dbReference>
<name>A0A853CN07_9ACTN</name>
<organism evidence="6 7">
    <name type="scientific">Petropleomorpha daqingensis</name>
    <dbReference type="NCBI Taxonomy" id="2026353"/>
    <lineage>
        <taxon>Bacteria</taxon>
        <taxon>Bacillati</taxon>
        <taxon>Actinomycetota</taxon>
        <taxon>Actinomycetes</taxon>
        <taxon>Geodermatophilales</taxon>
        <taxon>Geodermatophilaceae</taxon>
        <taxon>Petropleomorpha</taxon>
    </lineage>
</organism>
<dbReference type="PROSITE" id="PS50110">
    <property type="entry name" value="RESPONSE_REGULATORY"/>
    <property type="match status" value="1"/>
</dbReference>
<dbReference type="GO" id="GO:0003677">
    <property type="term" value="F:DNA binding"/>
    <property type="evidence" value="ECO:0007669"/>
    <property type="project" value="UniProtKB-KW"/>
</dbReference>
<dbReference type="SUPFAM" id="SSF52172">
    <property type="entry name" value="CheY-like"/>
    <property type="match status" value="1"/>
</dbReference>
<dbReference type="SMART" id="SM00421">
    <property type="entry name" value="HTH_LUXR"/>
    <property type="match status" value="1"/>
</dbReference>
<evidence type="ECO:0000259" key="4">
    <source>
        <dbReference type="PROSITE" id="PS50043"/>
    </source>
</evidence>
<evidence type="ECO:0000256" key="3">
    <source>
        <dbReference type="PROSITE-ProRule" id="PRU00169"/>
    </source>
</evidence>
<dbReference type="GO" id="GO:0000160">
    <property type="term" value="P:phosphorelay signal transduction system"/>
    <property type="evidence" value="ECO:0007669"/>
    <property type="project" value="InterPro"/>
</dbReference>
<dbReference type="SMART" id="SM00448">
    <property type="entry name" value="REC"/>
    <property type="match status" value="1"/>
</dbReference>
<dbReference type="AlphaFoldDB" id="A0A853CN07"/>
<dbReference type="GO" id="GO:0006355">
    <property type="term" value="P:regulation of DNA-templated transcription"/>
    <property type="evidence" value="ECO:0007669"/>
    <property type="project" value="InterPro"/>
</dbReference>
<proteinExistence type="predicted"/>